<dbReference type="Gene3D" id="2.30.40.10">
    <property type="entry name" value="Urease, subunit C, domain 1"/>
    <property type="match status" value="1"/>
</dbReference>
<dbReference type="EMBL" id="LT629710">
    <property type="protein sequence ID" value="SDO83082.1"/>
    <property type="molecule type" value="Genomic_DNA"/>
</dbReference>
<keyword evidence="4" id="KW-0862">Zinc</keyword>
<keyword evidence="3" id="KW-0378">Hydrolase</keyword>
<dbReference type="SUPFAM" id="SSF51338">
    <property type="entry name" value="Composite domain of metallo-dependent hydrolases"/>
    <property type="match status" value="1"/>
</dbReference>
<evidence type="ECO:0000313" key="7">
    <source>
        <dbReference type="Proteomes" id="UP000198741"/>
    </source>
</evidence>
<dbReference type="RefSeq" id="WP_090475891.1">
    <property type="nucleotide sequence ID" value="NZ_LT629710.1"/>
</dbReference>
<accession>A0A1H0MRQ9</accession>
<sequence>MTIYRGAIVDTSGDPFIDGAQALRADQDGGLLVRDGRIVARAAFHRVRAEAPDDEVVTLAGGLVLPGFVDTHVHFPQIRAVGGLGMPLLDWLEKCALPEESRLAEPGYAAAVADEFLDGLLAVGTTSALVFGSHFAAAMDLLFAGARARDMNVTSGLVVSDRILTADLLCTPEAAGQQSADLIDRWHGQGRLKYAVTPRFSLSTSDAVLSVCGELLDGDITFTSHLNENPAEVAAVVSLFPHRRDYLDTYHQHGLVTDRSVFAHNVHATDKELALMGETGAWASHCPTSNSALGSGLFPLRRHRAHGVGVALGSDVGAGTGLFLPKEGLQAYFMQQLLGADGSALDPVQLLFLCTLAGARALGIADRVGDFSVGKEFDAVWLRPADGSTLAVNLRHATDPVDALARVFALAAPSDVAGVWLRGAPAATTSSSHLAGGPWPPVPWPVRAGLS</sequence>
<dbReference type="UniPathway" id="UPA00603">
    <property type="reaction ID" value="UER00660"/>
</dbReference>
<dbReference type="Pfam" id="PF01979">
    <property type="entry name" value="Amidohydro_1"/>
    <property type="match status" value="1"/>
</dbReference>
<dbReference type="GO" id="GO:0005829">
    <property type="term" value="C:cytosol"/>
    <property type="evidence" value="ECO:0007669"/>
    <property type="project" value="TreeGrafter"/>
</dbReference>
<dbReference type="STRING" id="1090615.SAMN04515671_2084"/>
<dbReference type="Gene3D" id="3.20.20.140">
    <property type="entry name" value="Metal-dependent hydrolases"/>
    <property type="match status" value="1"/>
</dbReference>
<dbReference type="PANTHER" id="PTHR11271:SF6">
    <property type="entry name" value="GUANINE DEAMINASE"/>
    <property type="match status" value="1"/>
</dbReference>
<dbReference type="GO" id="GO:0008892">
    <property type="term" value="F:guanine deaminase activity"/>
    <property type="evidence" value="ECO:0007669"/>
    <property type="project" value="TreeGrafter"/>
</dbReference>
<evidence type="ECO:0000256" key="3">
    <source>
        <dbReference type="ARBA" id="ARBA00022801"/>
    </source>
</evidence>
<dbReference type="GO" id="GO:0006147">
    <property type="term" value="P:guanine catabolic process"/>
    <property type="evidence" value="ECO:0007669"/>
    <property type="project" value="UniProtKB-UniPathway"/>
</dbReference>
<keyword evidence="7" id="KW-1185">Reference proteome</keyword>
<dbReference type="PANTHER" id="PTHR11271">
    <property type="entry name" value="GUANINE DEAMINASE"/>
    <property type="match status" value="1"/>
</dbReference>
<dbReference type="GO" id="GO:0008270">
    <property type="term" value="F:zinc ion binding"/>
    <property type="evidence" value="ECO:0007669"/>
    <property type="project" value="TreeGrafter"/>
</dbReference>
<dbReference type="OrthoDB" id="3189065at2"/>
<comment type="cofactor">
    <cofactor evidence="1">
        <name>Zn(2+)</name>
        <dbReference type="ChEBI" id="CHEBI:29105"/>
    </cofactor>
</comment>
<dbReference type="NCBIfam" id="NF006679">
    <property type="entry name" value="PRK09228.1"/>
    <property type="match status" value="1"/>
</dbReference>
<dbReference type="Proteomes" id="UP000198741">
    <property type="component" value="Chromosome I"/>
</dbReference>
<evidence type="ECO:0000259" key="5">
    <source>
        <dbReference type="Pfam" id="PF01979"/>
    </source>
</evidence>
<evidence type="ECO:0000313" key="6">
    <source>
        <dbReference type="EMBL" id="SDO83082.1"/>
    </source>
</evidence>
<reference evidence="6 7" key="1">
    <citation type="submission" date="2016-10" db="EMBL/GenBank/DDBJ databases">
        <authorList>
            <person name="de Groot N.N."/>
        </authorList>
    </citation>
    <scope>NUCLEOTIDE SEQUENCE [LARGE SCALE GENOMIC DNA]</scope>
    <source>
        <strain evidence="7">P4-7,KCTC 19426,CECT 7604</strain>
    </source>
</reference>
<protein>
    <submittedName>
        <fullName evidence="6">Guanine deaminase</fullName>
    </submittedName>
</protein>
<dbReference type="AlphaFoldDB" id="A0A1H0MRQ9"/>
<evidence type="ECO:0000256" key="1">
    <source>
        <dbReference type="ARBA" id="ARBA00001947"/>
    </source>
</evidence>
<gene>
    <name evidence="6" type="ORF">SAMN04515671_2084</name>
</gene>
<feature type="domain" description="Amidohydrolase-related" evidence="5">
    <location>
        <begin position="63"/>
        <end position="423"/>
    </location>
</feature>
<name>A0A1H0MRQ9_9ACTN</name>
<dbReference type="InterPro" id="IPR006680">
    <property type="entry name" value="Amidohydro-rel"/>
</dbReference>
<dbReference type="InterPro" id="IPR011059">
    <property type="entry name" value="Metal-dep_hydrolase_composite"/>
</dbReference>
<evidence type="ECO:0000256" key="2">
    <source>
        <dbReference type="ARBA" id="ARBA00022723"/>
    </source>
</evidence>
<dbReference type="InterPro" id="IPR051607">
    <property type="entry name" value="Metallo-dep_hydrolases"/>
</dbReference>
<evidence type="ECO:0000256" key="4">
    <source>
        <dbReference type="ARBA" id="ARBA00022833"/>
    </source>
</evidence>
<dbReference type="SUPFAM" id="SSF51556">
    <property type="entry name" value="Metallo-dependent hydrolases"/>
    <property type="match status" value="1"/>
</dbReference>
<keyword evidence="2" id="KW-0479">Metal-binding</keyword>
<dbReference type="InterPro" id="IPR032466">
    <property type="entry name" value="Metal_Hydrolase"/>
</dbReference>
<organism evidence="6 7">
    <name type="scientific">Nakamurella panacisegetis</name>
    <dbReference type="NCBI Taxonomy" id="1090615"/>
    <lineage>
        <taxon>Bacteria</taxon>
        <taxon>Bacillati</taxon>
        <taxon>Actinomycetota</taxon>
        <taxon>Actinomycetes</taxon>
        <taxon>Nakamurellales</taxon>
        <taxon>Nakamurellaceae</taxon>
        <taxon>Nakamurella</taxon>
    </lineage>
</organism>
<proteinExistence type="predicted"/>